<accession>A0ABP9DL33</accession>
<dbReference type="SUPFAM" id="SSF47090">
    <property type="entry name" value="PGBD-like"/>
    <property type="match status" value="1"/>
</dbReference>
<dbReference type="EMBL" id="BAABJX010000065">
    <property type="protein sequence ID" value="GAA4850896.1"/>
    <property type="molecule type" value="Genomic_DNA"/>
</dbReference>
<keyword evidence="2" id="KW-1185">Reference proteome</keyword>
<organism evidence="1 2">
    <name type="scientific">Algivirga pacifica</name>
    <dbReference type="NCBI Taxonomy" id="1162670"/>
    <lineage>
        <taxon>Bacteria</taxon>
        <taxon>Pseudomonadati</taxon>
        <taxon>Bacteroidota</taxon>
        <taxon>Cytophagia</taxon>
        <taxon>Cytophagales</taxon>
        <taxon>Flammeovirgaceae</taxon>
        <taxon>Algivirga</taxon>
    </lineage>
</organism>
<dbReference type="RefSeq" id="WP_345375002.1">
    <property type="nucleotide sequence ID" value="NZ_BAABJX010000065.1"/>
</dbReference>
<comment type="caution">
    <text evidence="1">The sequence shown here is derived from an EMBL/GenBank/DDBJ whole genome shotgun (WGS) entry which is preliminary data.</text>
</comment>
<dbReference type="Gene3D" id="1.10.101.10">
    <property type="entry name" value="PGBD-like superfamily/PGBD"/>
    <property type="match status" value="1"/>
</dbReference>
<dbReference type="Proteomes" id="UP001500298">
    <property type="component" value="Unassembled WGS sequence"/>
</dbReference>
<dbReference type="InterPro" id="IPR036365">
    <property type="entry name" value="PGBD-like_sf"/>
</dbReference>
<protein>
    <recommendedName>
        <fullName evidence="3">Peptidoglycan binding-like domain-containing protein</fullName>
    </recommendedName>
</protein>
<dbReference type="InterPro" id="IPR036366">
    <property type="entry name" value="PGBDSf"/>
</dbReference>
<name>A0ABP9DL33_9BACT</name>
<reference evidence="2" key="1">
    <citation type="journal article" date="2019" name="Int. J. Syst. Evol. Microbiol.">
        <title>The Global Catalogue of Microorganisms (GCM) 10K type strain sequencing project: providing services to taxonomists for standard genome sequencing and annotation.</title>
        <authorList>
            <consortium name="The Broad Institute Genomics Platform"/>
            <consortium name="The Broad Institute Genome Sequencing Center for Infectious Disease"/>
            <person name="Wu L."/>
            <person name="Ma J."/>
        </authorList>
    </citation>
    <scope>NUCLEOTIDE SEQUENCE [LARGE SCALE GENOMIC DNA]</scope>
    <source>
        <strain evidence="2">JCM 18326</strain>
    </source>
</reference>
<proteinExistence type="predicted"/>
<evidence type="ECO:0008006" key="3">
    <source>
        <dbReference type="Google" id="ProtNLM"/>
    </source>
</evidence>
<sequence length="114" mass="12207">MDITTIGLIMGGLWLLGSGKKKAVVPSSVSNATGEQTVIRLGSQGEHVKRLQAALYKIGNQEVKNILIKTSRKPDGSWDGKVGTGTLSALRRLQFPEVLSSSQLKVILEYASKG</sequence>
<gene>
    <name evidence="1" type="ORF">GCM10023331_39490</name>
</gene>
<evidence type="ECO:0000313" key="2">
    <source>
        <dbReference type="Proteomes" id="UP001500298"/>
    </source>
</evidence>
<evidence type="ECO:0000313" key="1">
    <source>
        <dbReference type="EMBL" id="GAA4850896.1"/>
    </source>
</evidence>